<evidence type="ECO:0000256" key="1">
    <source>
        <dbReference type="SAM" id="MobiDB-lite"/>
    </source>
</evidence>
<dbReference type="AlphaFoldDB" id="A0A8D8VIG1"/>
<dbReference type="EMBL" id="HBUF01363024">
    <property type="protein sequence ID" value="CAG6721979.1"/>
    <property type="molecule type" value="Transcribed_RNA"/>
</dbReference>
<accession>A0A8D8VIG1</accession>
<dbReference type="EMBL" id="HBUF01649499">
    <property type="protein sequence ID" value="CAG6786716.1"/>
    <property type="molecule type" value="Transcribed_RNA"/>
</dbReference>
<feature type="compositionally biased region" description="Basic and acidic residues" evidence="1">
    <location>
        <begin position="262"/>
        <end position="274"/>
    </location>
</feature>
<dbReference type="EMBL" id="HBUF01649501">
    <property type="protein sequence ID" value="CAG6786722.1"/>
    <property type="molecule type" value="Transcribed_RNA"/>
</dbReference>
<dbReference type="EMBL" id="HBUF01336798">
    <property type="protein sequence ID" value="CAG6698201.1"/>
    <property type="molecule type" value="Transcribed_RNA"/>
</dbReference>
<name>A0A8D8VIG1_9HEMI</name>
<dbReference type="EMBL" id="HBUF01363022">
    <property type="protein sequence ID" value="CAG6721974.1"/>
    <property type="molecule type" value="Transcribed_RNA"/>
</dbReference>
<dbReference type="EMBL" id="HBUF01014522">
    <property type="protein sequence ID" value="CAG6609416.1"/>
    <property type="molecule type" value="Transcribed_RNA"/>
</dbReference>
<dbReference type="EMBL" id="HBUF01014523">
    <property type="protein sequence ID" value="CAG6609419.1"/>
    <property type="molecule type" value="Transcribed_RNA"/>
</dbReference>
<reference evidence="2" key="1">
    <citation type="submission" date="2021-05" db="EMBL/GenBank/DDBJ databases">
        <authorList>
            <person name="Alioto T."/>
            <person name="Alioto T."/>
            <person name="Gomez Garrido J."/>
        </authorList>
    </citation>
    <scope>NUCLEOTIDE SEQUENCE</scope>
</reference>
<dbReference type="EMBL" id="HBUF01363025">
    <property type="protein sequence ID" value="CAG6721982.1"/>
    <property type="molecule type" value="Transcribed_RNA"/>
</dbReference>
<dbReference type="EMBL" id="HBUF01336797">
    <property type="protein sequence ID" value="CAG6698199.1"/>
    <property type="molecule type" value="Transcribed_RNA"/>
</dbReference>
<organism evidence="2">
    <name type="scientific">Cacopsylla melanoneura</name>
    <dbReference type="NCBI Taxonomy" id="428564"/>
    <lineage>
        <taxon>Eukaryota</taxon>
        <taxon>Metazoa</taxon>
        <taxon>Ecdysozoa</taxon>
        <taxon>Arthropoda</taxon>
        <taxon>Hexapoda</taxon>
        <taxon>Insecta</taxon>
        <taxon>Pterygota</taxon>
        <taxon>Neoptera</taxon>
        <taxon>Paraneoptera</taxon>
        <taxon>Hemiptera</taxon>
        <taxon>Sternorrhyncha</taxon>
        <taxon>Psylloidea</taxon>
        <taxon>Psyllidae</taxon>
        <taxon>Psyllinae</taxon>
        <taxon>Cacopsylla</taxon>
    </lineage>
</organism>
<sequence length="726" mass="84400">MESTATPVKSNRTNEISINNKHKFETQHNNTMANNKSKVLKRQISLDIASINPKNDGTYVKNTGTQRIDNQIKKINGILHKTTENNVNYNRVNKGIQANLNKDTEQARATNRKYIKSSKSFDETAFVNKKTQTSLENVSNVPTSYSYDTSHHLTRRKNNADKMEQTIVDYYEHERYKAAEKSIGSKNKKLSLELSREEQEQESMMYQKQMMGAMSKNKSITPTDNEEKTLLSNHCDRSVYNKSSTRLDYNGKPDVLSTSNYQKDRGYTTKKSQEKTTIYNEETNRHMRKPEQSKMKMKKSYSMQNYSESTIDHCSNKYFNDERTSYRPTTKSFSFDLENKDRNEMSKQNSGQQDFVKISKPNCDILRKHSKQQQYDSAHDPKHREIKPVVLHETKVKHPLEAEPIESIIGQGFADDKHIQTPLIFRPMNDNKDYCYWTTRNSRKNSASMISDEAIIGKGFLDDEEFIEFYSTKQPKLKQVPEEMKSSVPGDVKKASPKFILNKNEIKKYFLNHGNNNQHLRANVKTEQGYNEVPVKPIVKKVINTNDSNYNREPMHFNLNFEVPGEVQNKDHNNNEKVLKQNEYVELGSKPVDHHYEVLQNKYHTTDQDKLVYEPPLSRLEDDVFVDEKIVKHLGEDYMETNTSKYRKSPMLWYINDQVISFHNDIPSIVANKKISLPVSSNIRPLGFPSSTTSYYSIHNFDMHRANPQSKRAENYTSMIRPLILG</sequence>
<dbReference type="EMBL" id="HBUF01649502">
    <property type="protein sequence ID" value="CAG6786727.1"/>
    <property type="molecule type" value="Transcribed_RNA"/>
</dbReference>
<proteinExistence type="predicted"/>
<protein>
    <submittedName>
        <fullName evidence="2">Uncharacterized protein</fullName>
    </submittedName>
</protein>
<dbReference type="EMBL" id="HBUF01363021">
    <property type="protein sequence ID" value="CAG6721972.1"/>
    <property type="molecule type" value="Transcribed_RNA"/>
</dbReference>
<evidence type="ECO:0000313" key="2">
    <source>
        <dbReference type="EMBL" id="CAG6721977.1"/>
    </source>
</evidence>
<dbReference type="EMBL" id="HBUF01363023">
    <property type="protein sequence ID" value="CAG6721977.1"/>
    <property type="molecule type" value="Transcribed_RNA"/>
</dbReference>
<feature type="region of interest" description="Disordered" evidence="1">
    <location>
        <begin position="243"/>
        <end position="274"/>
    </location>
</feature>